<evidence type="ECO:0000256" key="1">
    <source>
        <dbReference type="ARBA" id="ARBA00001974"/>
    </source>
</evidence>
<dbReference type="OMA" id="FQCYQTG"/>
<dbReference type="Ensembl" id="ENSCMIT00000027208.1">
    <property type="protein sequence ID" value="ENSCMIP00000026778.1"/>
    <property type="gene ID" value="ENSCMIG00000011694.1"/>
</dbReference>
<reference evidence="7" key="4">
    <citation type="submission" date="2025-08" db="UniProtKB">
        <authorList>
            <consortium name="Ensembl"/>
        </authorList>
    </citation>
    <scope>IDENTIFICATION</scope>
</reference>
<keyword evidence="8" id="KW-1185">Reference proteome</keyword>
<proteinExistence type="predicted"/>
<evidence type="ECO:0000313" key="7">
    <source>
        <dbReference type="Ensembl" id="ENSCMIP00000026778.1"/>
    </source>
</evidence>
<dbReference type="GeneTree" id="ENSGT00920000149170"/>
<reference evidence="8" key="3">
    <citation type="journal article" date="2014" name="Nature">
        <title>Elephant shark genome provides unique insights into gnathostome evolution.</title>
        <authorList>
            <consortium name="International Elephant Shark Genome Sequencing Consortium"/>
            <person name="Venkatesh B."/>
            <person name="Lee A.P."/>
            <person name="Ravi V."/>
            <person name="Maurya A.K."/>
            <person name="Lian M.M."/>
            <person name="Swann J.B."/>
            <person name="Ohta Y."/>
            <person name="Flajnik M.F."/>
            <person name="Sutoh Y."/>
            <person name="Kasahara M."/>
            <person name="Hoon S."/>
            <person name="Gangu V."/>
            <person name="Roy S.W."/>
            <person name="Irimia M."/>
            <person name="Korzh V."/>
            <person name="Kondrychyn I."/>
            <person name="Lim Z.W."/>
            <person name="Tay B.H."/>
            <person name="Tohari S."/>
            <person name="Kong K.W."/>
            <person name="Ho S."/>
            <person name="Lorente-Galdos B."/>
            <person name="Quilez J."/>
            <person name="Marques-Bonet T."/>
            <person name="Raney B.J."/>
            <person name="Ingham P.W."/>
            <person name="Tay A."/>
            <person name="Hillier L.W."/>
            <person name="Minx P."/>
            <person name="Boehm T."/>
            <person name="Wilson R.K."/>
            <person name="Brenner S."/>
            <person name="Warren W.C."/>
        </authorList>
    </citation>
    <scope>NUCLEOTIDE SEQUENCE [LARGE SCALE GENOMIC DNA]</scope>
</reference>
<keyword evidence="4" id="KW-0560">Oxidoreductase</keyword>
<feature type="binding site" evidence="5">
    <location>
        <position position="43"/>
    </location>
    <ligand>
        <name>FAD</name>
        <dbReference type="ChEBI" id="CHEBI:57692"/>
    </ligand>
</feature>
<accession>A0A4W3IJB2</accession>
<dbReference type="InterPro" id="IPR039261">
    <property type="entry name" value="FNR_nucleotide-bd"/>
</dbReference>
<feature type="domain" description="Oxidoreductase FAD/NAD(P)-binding" evidence="6">
    <location>
        <begin position="35"/>
        <end position="146"/>
    </location>
</feature>
<keyword evidence="2 5" id="KW-0285">Flavoprotein</keyword>
<feature type="binding site" evidence="5">
    <location>
        <position position="2"/>
    </location>
    <ligand>
        <name>FAD</name>
        <dbReference type="ChEBI" id="CHEBI:57692"/>
    </ligand>
</feature>
<dbReference type="SUPFAM" id="SSF52343">
    <property type="entry name" value="Ferredoxin reductase-like, C-terminal NADP-linked domain"/>
    <property type="match status" value="1"/>
</dbReference>
<reference evidence="7" key="5">
    <citation type="submission" date="2025-09" db="UniProtKB">
        <authorList>
            <consortium name="Ensembl"/>
        </authorList>
    </citation>
    <scope>IDENTIFICATION</scope>
</reference>
<gene>
    <name evidence="7" type="primary">LOC103188839</name>
</gene>
<reference evidence="8" key="2">
    <citation type="journal article" date="2007" name="PLoS Biol.">
        <title>Survey sequencing and comparative analysis of the elephant shark (Callorhinchus milii) genome.</title>
        <authorList>
            <person name="Venkatesh B."/>
            <person name="Kirkness E.F."/>
            <person name="Loh Y.H."/>
            <person name="Halpern A.L."/>
            <person name="Lee A.P."/>
            <person name="Johnson J."/>
            <person name="Dandona N."/>
            <person name="Viswanathan L.D."/>
            <person name="Tay A."/>
            <person name="Venter J.C."/>
            <person name="Strausberg R.L."/>
            <person name="Brenner S."/>
        </authorList>
    </citation>
    <scope>NUCLEOTIDE SEQUENCE [LARGE SCALE GENOMIC DNA]</scope>
</reference>
<evidence type="ECO:0000256" key="3">
    <source>
        <dbReference type="ARBA" id="ARBA00022827"/>
    </source>
</evidence>
<dbReference type="FunCoup" id="A0A4W3IJB2">
    <property type="interactions" value="2"/>
</dbReference>
<evidence type="ECO:0000313" key="8">
    <source>
        <dbReference type="Proteomes" id="UP000314986"/>
    </source>
</evidence>
<dbReference type="InterPro" id="IPR001433">
    <property type="entry name" value="OxRdtase_FAD/NAD-bd"/>
</dbReference>
<feature type="binding site" evidence="5">
    <location>
        <position position="1"/>
    </location>
    <ligand>
        <name>FAD</name>
        <dbReference type="ChEBI" id="CHEBI:57692"/>
    </ligand>
</feature>
<dbReference type="Pfam" id="PF00175">
    <property type="entry name" value="NAD_binding_1"/>
    <property type="match status" value="1"/>
</dbReference>
<comment type="cofactor">
    <cofactor evidence="1 5">
        <name>FAD</name>
        <dbReference type="ChEBI" id="CHEBI:57692"/>
    </cofactor>
</comment>
<dbReference type="PANTHER" id="PTHR19370:SF184">
    <property type="entry name" value="NADH-CYTOCHROME B5 REDUCTASE-LIKE"/>
    <property type="match status" value="1"/>
</dbReference>
<reference evidence="8" key="1">
    <citation type="journal article" date="2006" name="Science">
        <title>Ancient noncoding elements conserved in the human genome.</title>
        <authorList>
            <person name="Venkatesh B."/>
            <person name="Kirkness E.F."/>
            <person name="Loh Y.H."/>
            <person name="Halpern A.L."/>
            <person name="Lee A.P."/>
            <person name="Johnson J."/>
            <person name="Dandona N."/>
            <person name="Viswanathan L.D."/>
            <person name="Tay A."/>
            <person name="Venter J.C."/>
            <person name="Strausberg R.L."/>
            <person name="Brenner S."/>
        </authorList>
    </citation>
    <scope>NUCLEOTIDE SEQUENCE [LARGE SCALE GENOMIC DNA]</scope>
</reference>
<dbReference type="Gene3D" id="3.40.50.80">
    <property type="entry name" value="Nucleotide-binding domain of ferredoxin-NADP reductase (FNR) module"/>
    <property type="match status" value="1"/>
</dbReference>
<evidence type="ECO:0000256" key="5">
    <source>
        <dbReference type="PIRSR" id="PIRSR601834-1"/>
    </source>
</evidence>
<sequence>MSQYVRTWKEGTTVQWRGPFGGFPYKPNQYEQLLLLASGTGVTPMLPLLQSIVDNEEDETFVDVVCCCRTFPEVYLKPRLQELAAYWNIRTQFVLSEEMAPETVPWSYREKVQCGRLDIETISRCVTGCRREPFMVICGSVMFCKDVINYLQRLGFSEDRYFMF</sequence>
<protein>
    <submittedName>
        <fullName evidence="7">Cytochrome b5 reductase like</fullName>
    </submittedName>
</protein>
<evidence type="ECO:0000259" key="6">
    <source>
        <dbReference type="Pfam" id="PF00175"/>
    </source>
</evidence>
<name>A0A4W3IJB2_CALMI</name>
<dbReference type="PRINTS" id="PR00406">
    <property type="entry name" value="CYTB5RDTASE"/>
</dbReference>
<evidence type="ECO:0000256" key="2">
    <source>
        <dbReference type="ARBA" id="ARBA00022630"/>
    </source>
</evidence>
<dbReference type="Proteomes" id="UP000314986">
    <property type="component" value="Unassembled WGS sequence"/>
</dbReference>
<dbReference type="InParanoid" id="A0A4W3IJB2"/>
<dbReference type="InterPro" id="IPR001834">
    <property type="entry name" value="CBR-like"/>
</dbReference>
<evidence type="ECO:0000256" key="4">
    <source>
        <dbReference type="ARBA" id="ARBA00023002"/>
    </source>
</evidence>
<keyword evidence="3 5" id="KW-0274">FAD</keyword>
<dbReference type="STRING" id="7868.ENSCMIP00000026778"/>
<dbReference type="CDD" id="cd06183">
    <property type="entry name" value="cyt_b5_reduct_like"/>
    <property type="match status" value="1"/>
</dbReference>
<organism evidence="7 8">
    <name type="scientific">Callorhinchus milii</name>
    <name type="common">Ghost shark</name>
    <dbReference type="NCBI Taxonomy" id="7868"/>
    <lineage>
        <taxon>Eukaryota</taxon>
        <taxon>Metazoa</taxon>
        <taxon>Chordata</taxon>
        <taxon>Craniata</taxon>
        <taxon>Vertebrata</taxon>
        <taxon>Chondrichthyes</taxon>
        <taxon>Holocephali</taxon>
        <taxon>Chimaeriformes</taxon>
        <taxon>Callorhinchidae</taxon>
        <taxon>Callorhinchus</taxon>
    </lineage>
</organism>
<dbReference type="AlphaFoldDB" id="A0A4W3IJB2"/>
<dbReference type="PANTHER" id="PTHR19370">
    <property type="entry name" value="NADH-CYTOCHROME B5 REDUCTASE"/>
    <property type="match status" value="1"/>
</dbReference>
<dbReference type="GO" id="GO:0016491">
    <property type="term" value="F:oxidoreductase activity"/>
    <property type="evidence" value="ECO:0007669"/>
    <property type="project" value="UniProtKB-KW"/>
</dbReference>